<keyword evidence="3 6" id="KW-0808">Transferase</keyword>
<feature type="domain" description="Histidine kinase" evidence="5">
    <location>
        <begin position="294"/>
        <end position="398"/>
    </location>
</feature>
<dbReference type="PRINTS" id="PR00344">
    <property type="entry name" value="BCTRLSENSOR"/>
</dbReference>
<dbReference type="Gene3D" id="3.30.565.10">
    <property type="entry name" value="Histidine kinase-like ATPase, C-terminal domain"/>
    <property type="match status" value="1"/>
</dbReference>
<organism evidence="6 7">
    <name type="scientific">Streptomyces graminearus</name>
    <dbReference type="NCBI Taxonomy" id="284030"/>
    <lineage>
        <taxon>Bacteria</taxon>
        <taxon>Bacillati</taxon>
        <taxon>Actinomycetota</taxon>
        <taxon>Actinomycetes</taxon>
        <taxon>Kitasatosporales</taxon>
        <taxon>Streptomycetaceae</taxon>
        <taxon>Streptomyces</taxon>
    </lineage>
</organism>
<dbReference type="InterPro" id="IPR050640">
    <property type="entry name" value="Bact_2-comp_sensor_kinase"/>
</dbReference>
<dbReference type="Pfam" id="PF02518">
    <property type="entry name" value="HATPase_c"/>
    <property type="match status" value="1"/>
</dbReference>
<dbReference type="InterPro" id="IPR005467">
    <property type="entry name" value="His_kinase_dom"/>
</dbReference>
<dbReference type="InterPro" id="IPR010559">
    <property type="entry name" value="Sig_transdc_His_kin_internal"/>
</dbReference>
<evidence type="ECO:0000259" key="5">
    <source>
        <dbReference type="PROSITE" id="PS50109"/>
    </source>
</evidence>
<evidence type="ECO:0000256" key="2">
    <source>
        <dbReference type="ARBA" id="ARBA00012438"/>
    </source>
</evidence>
<dbReference type="GO" id="GO:0016301">
    <property type="term" value="F:kinase activity"/>
    <property type="evidence" value="ECO:0007669"/>
    <property type="project" value="UniProtKB-KW"/>
</dbReference>
<protein>
    <recommendedName>
        <fullName evidence="2">histidine kinase</fullName>
        <ecNumber evidence="2">2.7.13.3</ecNumber>
    </recommendedName>
</protein>
<evidence type="ECO:0000256" key="1">
    <source>
        <dbReference type="ARBA" id="ARBA00000085"/>
    </source>
</evidence>
<name>A0ABP5Z8V9_9ACTN</name>
<keyword evidence="7" id="KW-1185">Reference proteome</keyword>
<accession>A0ABP5Z8V9</accession>
<dbReference type="InterPro" id="IPR004358">
    <property type="entry name" value="Sig_transdc_His_kin-like_C"/>
</dbReference>
<reference evidence="7" key="1">
    <citation type="journal article" date="2019" name="Int. J. Syst. Evol. Microbiol.">
        <title>The Global Catalogue of Microorganisms (GCM) 10K type strain sequencing project: providing services to taxonomists for standard genome sequencing and annotation.</title>
        <authorList>
            <consortium name="The Broad Institute Genomics Platform"/>
            <consortium name="The Broad Institute Genome Sequencing Center for Infectious Disease"/>
            <person name="Wu L."/>
            <person name="Ma J."/>
        </authorList>
    </citation>
    <scope>NUCLEOTIDE SEQUENCE [LARGE SCALE GENOMIC DNA]</scope>
    <source>
        <strain evidence="7">JCM 6923</strain>
    </source>
</reference>
<comment type="catalytic activity">
    <reaction evidence="1">
        <text>ATP + protein L-histidine = ADP + protein N-phospho-L-histidine.</text>
        <dbReference type="EC" id="2.7.13.3"/>
    </reaction>
</comment>
<keyword evidence="3 6" id="KW-0418">Kinase</keyword>
<evidence type="ECO:0000313" key="7">
    <source>
        <dbReference type="Proteomes" id="UP001501721"/>
    </source>
</evidence>
<dbReference type="PANTHER" id="PTHR34220">
    <property type="entry name" value="SENSOR HISTIDINE KINASE YPDA"/>
    <property type="match status" value="1"/>
</dbReference>
<dbReference type="SMART" id="SM00387">
    <property type="entry name" value="HATPase_c"/>
    <property type="match status" value="1"/>
</dbReference>
<dbReference type="InterPro" id="IPR036890">
    <property type="entry name" value="HATPase_C_sf"/>
</dbReference>
<evidence type="ECO:0000256" key="4">
    <source>
        <dbReference type="ARBA" id="ARBA00023012"/>
    </source>
</evidence>
<dbReference type="Pfam" id="PF06580">
    <property type="entry name" value="His_kinase"/>
    <property type="match status" value="1"/>
</dbReference>
<evidence type="ECO:0000313" key="6">
    <source>
        <dbReference type="EMBL" id="GAA2494559.1"/>
    </source>
</evidence>
<gene>
    <name evidence="6" type="ORF">GCM10010422_47490</name>
</gene>
<dbReference type="Proteomes" id="UP001501721">
    <property type="component" value="Unassembled WGS sequence"/>
</dbReference>
<evidence type="ECO:0000256" key="3">
    <source>
        <dbReference type="ARBA" id="ARBA00022777"/>
    </source>
</evidence>
<dbReference type="EC" id="2.7.13.3" evidence="2"/>
<dbReference type="EMBL" id="BAAATL010000023">
    <property type="protein sequence ID" value="GAA2494559.1"/>
    <property type="molecule type" value="Genomic_DNA"/>
</dbReference>
<sequence>MPRETAVSPGIGTATLAAMADIFRRPGRLRRHAGFDGRAGQAAFEALHRASLAAPALRAGLTETSAGAAARHLRELLGAPGLAVTDTERMLAWDGTGKHHGAGAAELAAEVLAGGGSAVLKADRVWCGDLGCELREAVAVPLVVEDRVEGALLVYAPGVSAGLVRAAGEVARWTSGQLELAESHRSRTRLVEAELRALRAQISPHFSCNALTAIASLVRTDPQRARELLLDFADFTRYSFRRHGEFTTLAEEFRSIGQYLVLEQARFGDRLCIDVQAAVEVLPVAVPFLCVQPLVENAVRHGFEGSTGPGRITVLAWDVGAEAHITVEDDGAGMDPEKLRRILVAGGTSASGGGGSGGVGLGNVDARLRRVYGDAYGLVVETAPGAGTKVRLRVPKYRAGVTAPPAEAPRECGQSHTT</sequence>
<proteinExistence type="predicted"/>
<dbReference type="InterPro" id="IPR003594">
    <property type="entry name" value="HATPase_dom"/>
</dbReference>
<dbReference type="PROSITE" id="PS50109">
    <property type="entry name" value="HIS_KIN"/>
    <property type="match status" value="1"/>
</dbReference>
<dbReference type="SUPFAM" id="SSF55874">
    <property type="entry name" value="ATPase domain of HSP90 chaperone/DNA topoisomerase II/histidine kinase"/>
    <property type="match status" value="1"/>
</dbReference>
<keyword evidence="4" id="KW-0902">Two-component regulatory system</keyword>
<dbReference type="PANTHER" id="PTHR34220:SF7">
    <property type="entry name" value="SENSOR HISTIDINE KINASE YPDA"/>
    <property type="match status" value="1"/>
</dbReference>
<comment type="caution">
    <text evidence="6">The sequence shown here is derived from an EMBL/GenBank/DDBJ whole genome shotgun (WGS) entry which is preliminary data.</text>
</comment>